<feature type="transmembrane region" description="Helical" evidence="13">
    <location>
        <begin position="548"/>
        <end position="565"/>
    </location>
</feature>
<feature type="transmembrane region" description="Helical" evidence="13">
    <location>
        <begin position="572"/>
        <end position="591"/>
    </location>
</feature>
<feature type="domain" description="Glycosyltransferase 2-like" evidence="14">
    <location>
        <begin position="6"/>
        <end position="172"/>
    </location>
</feature>
<evidence type="ECO:0000256" key="1">
    <source>
        <dbReference type="ARBA" id="ARBA00004389"/>
    </source>
</evidence>
<feature type="transmembrane region" description="Helical" evidence="13">
    <location>
        <begin position="336"/>
        <end position="361"/>
    </location>
</feature>
<name>A0ABP6NLJ6_9ACTN</name>
<evidence type="ECO:0000256" key="7">
    <source>
        <dbReference type="ARBA" id="ARBA00022692"/>
    </source>
</evidence>
<dbReference type="PANTHER" id="PTHR10859">
    <property type="entry name" value="GLYCOSYL TRANSFERASE"/>
    <property type="match status" value="1"/>
</dbReference>
<comment type="catalytic activity">
    <reaction evidence="12">
        <text>a di-trans,poly-cis-dolichyl phosphate + UDP-alpha-D-glucose = a di-trans,poly-cis-dolichyl beta-D-glucosyl phosphate + UDP</text>
        <dbReference type="Rhea" id="RHEA:15401"/>
        <dbReference type="Rhea" id="RHEA-COMP:19498"/>
        <dbReference type="Rhea" id="RHEA-COMP:19502"/>
        <dbReference type="ChEBI" id="CHEBI:57525"/>
        <dbReference type="ChEBI" id="CHEBI:57683"/>
        <dbReference type="ChEBI" id="CHEBI:58223"/>
        <dbReference type="ChEBI" id="CHEBI:58885"/>
        <dbReference type="EC" id="2.4.1.117"/>
    </reaction>
    <physiologicalReaction direction="left-to-right" evidence="12">
        <dbReference type="Rhea" id="RHEA:15402"/>
    </physiologicalReaction>
</comment>
<evidence type="ECO:0000256" key="5">
    <source>
        <dbReference type="ARBA" id="ARBA00022676"/>
    </source>
</evidence>
<evidence type="ECO:0000256" key="9">
    <source>
        <dbReference type="ARBA" id="ARBA00022968"/>
    </source>
</evidence>
<organism evidence="15 16">
    <name type="scientific">Streptomyces rectiviolaceus</name>
    <dbReference type="NCBI Taxonomy" id="332591"/>
    <lineage>
        <taxon>Bacteria</taxon>
        <taxon>Bacillati</taxon>
        <taxon>Actinomycetota</taxon>
        <taxon>Actinomycetes</taxon>
        <taxon>Kitasatosporales</taxon>
        <taxon>Streptomycetaceae</taxon>
        <taxon>Streptomyces</taxon>
    </lineage>
</organism>
<protein>
    <recommendedName>
        <fullName evidence="4">dolichyl-phosphate beta-glucosyltransferase</fullName>
        <ecNumber evidence="4">2.4.1.117</ecNumber>
    </recommendedName>
</protein>
<evidence type="ECO:0000256" key="2">
    <source>
        <dbReference type="ARBA" id="ARBA00004922"/>
    </source>
</evidence>
<feature type="transmembrane region" description="Helical" evidence="13">
    <location>
        <begin position="475"/>
        <end position="496"/>
    </location>
</feature>
<dbReference type="CDD" id="cd04188">
    <property type="entry name" value="DPG_synthase"/>
    <property type="match status" value="1"/>
</dbReference>
<evidence type="ECO:0000313" key="16">
    <source>
        <dbReference type="Proteomes" id="UP001501637"/>
    </source>
</evidence>
<dbReference type="Pfam" id="PF00535">
    <property type="entry name" value="Glycos_transf_2"/>
    <property type="match status" value="1"/>
</dbReference>
<evidence type="ECO:0000256" key="11">
    <source>
        <dbReference type="ARBA" id="ARBA00023136"/>
    </source>
</evidence>
<feature type="transmembrane region" description="Helical" evidence="13">
    <location>
        <begin position="373"/>
        <end position="392"/>
    </location>
</feature>
<dbReference type="SUPFAM" id="SSF53448">
    <property type="entry name" value="Nucleotide-diphospho-sugar transferases"/>
    <property type="match status" value="1"/>
</dbReference>
<dbReference type="EC" id="2.4.1.117" evidence="4"/>
<evidence type="ECO:0000256" key="10">
    <source>
        <dbReference type="ARBA" id="ARBA00022989"/>
    </source>
</evidence>
<reference evidence="16" key="1">
    <citation type="journal article" date="2019" name="Int. J. Syst. Evol. Microbiol.">
        <title>The Global Catalogue of Microorganisms (GCM) 10K type strain sequencing project: providing services to taxonomists for standard genome sequencing and annotation.</title>
        <authorList>
            <consortium name="The Broad Institute Genomics Platform"/>
            <consortium name="The Broad Institute Genome Sequencing Center for Infectious Disease"/>
            <person name="Wu L."/>
            <person name="Ma J."/>
        </authorList>
    </citation>
    <scope>NUCLEOTIDE SEQUENCE [LARGE SCALE GENOMIC DNA]</scope>
    <source>
        <strain evidence="16">JCM 9092</strain>
    </source>
</reference>
<keyword evidence="11 13" id="KW-0472">Membrane</keyword>
<comment type="caution">
    <text evidence="15">The sequence shown here is derived from an EMBL/GenBank/DDBJ whole genome shotgun (WGS) entry which is preliminary data.</text>
</comment>
<gene>
    <name evidence="15" type="ORF">GCM10010449_82110</name>
</gene>
<evidence type="ECO:0000256" key="3">
    <source>
        <dbReference type="ARBA" id="ARBA00006739"/>
    </source>
</evidence>
<keyword evidence="8" id="KW-0256">Endoplasmic reticulum</keyword>
<keyword evidence="16" id="KW-1185">Reference proteome</keyword>
<proteinExistence type="inferred from homology"/>
<evidence type="ECO:0000256" key="13">
    <source>
        <dbReference type="SAM" id="Phobius"/>
    </source>
</evidence>
<dbReference type="EMBL" id="BAAAUG010000219">
    <property type="protein sequence ID" value="GAA3151331.1"/>
    <property type="molecule type" value="Genomic_DNA"/>
</dbReference>
<feature type="transmembrane region" description="Helical" evidence="13">
    <location>
        <begin position="619"/>
        <end position="640"/>
    </location>
</feature>
<evidence type="ECO:0000256" key="12">
    <source>
        <dbReference type="ARBA" id="ARBA00045097"/>
    </source>
</evidence>
<keyword evidence="10 13" id="KW-1133">Transmembrane helix</keyword>
<keyword evidence="6" id="KW-0808">Transferase</keyword>
<keyword evidence="7 13" id="KW-0812">Transmembrane</keyword>
<dbReference type="InterPro" id="IPR035518">
    <property type="entry name" value="DPG_synthase"/>
</dbReference>
<accession>A0ABP6NLJ6</accession>
<dbReference type="InterPro" id="IPR029044">
    <property type="entry name" value="Nucleotide-diphossugar_trans"/>
</dbReference>
<comment type="subcellular location">
    <subcellularLocation>
        <location evidence="1">Endoplasmic reticulum membrane</location>
        <topology evidence="1">Single-pass membrane protein</topology>
    </subcellularLocation>
</comment>
<dbReference type="InterPro" id="IPR001173">
    <property type="entry name" value="Glyco_trans_2-like"/>
</dbReference>
<evidence type="ECO:0000256" key="6">
    <source>
        <dbReference type="ARBA" id="ARBA00022679"/>
    </source>
</evidence>
<keyword evidence="5" id="KW-0328">Glycosyltransferase</keyword>
<dbReference type="RefSeq" id="WP_344530472.1">
    <property type="nucleotide sequence ID" value="NZ_BAAAUG010000219.1"/>
</dbReference>
<evidence type="ECO:0000256" key="8">
    <source>
        <dbReference type="ARBA" id="ARBA00022824"/>
    </source>
</evidence>
<dbReference type="Gene3D" id="3.90.550.10">
    <property type="entry name" value="Spore Coat Polysaccharide Biosynthesis Protein SpsA, Chain A"/>
    <property type="match status" value="1"/>
</dbReference>
<comment type="pathway">
    <text evidence="2">Protein modification; protein glycosylation.</text>
</comment>
<evidence type="ECO:0000313" key="15">
    <source>
        <dbReference type="EMBL" id="GAA3151331.1"/>
    </source>
</evidence>
<feature type="transmembrane region" description="Helical" evidence="13">
    <location>
        <begin position="652"/>
        <end position="672"/>
    </location>
</feature>
<feature type="transmembrane region" description="Helical" evidence="13">
    <location>
        <begin position="446"/>
        <end position="463"/>
    </location>
</feature>
<dbReference type="PANTHER" id="PTHR10859:SF91">
    <property type="entry name" value="DOLICHYL-PHOSPHATE BETA-GLUCOSYLTRANSFERASE"/>
    <property type="match status" value="1"/>
</dbReference>
<evidence type="ECO:0000259" key="14">
    <source>
        <dbReference type="Pfam" id="PF00535"/>
    </source>
</evidence>
<comment type="similarity">
    <text evidence="3">Belongs to the glycosyltransferase 2 family.</text>
</comment>
<evidence type="ECO:0000256" key="4">
    <source>
        <dbReference type="ARBA" id="ARBA00012583"/>
    </source>
</evidence>
<dbReference type="Proteomes" id="UP001501637">
    <property type="component" value="Unassembled WGS sequence"/>
</dbReference>
<keyword evidence="9" id="KW-0735">Signal-anchor</keyword>
<feature type="transmembrane region" description="Helical" evidence="13">
    <location>
        <begin position="250"/>
        <end position="270"/>
    </location>
</feature>
<sequence>MSVDLTVVVPAYNEERRLAPTLAAIRAYLEEGTGDGSEGGDRGTRWELIVVDDGSTDGTLDIAADAEAADPRVRLIHSGRNLGKGHALRLGVLASHGDRVLITDADLATPIEELECLDKALTDGHAAAIGSRARPGATIESHQHRLRELMGRTGNFLIRTVAVPGVRDTQCGFKLFDGDRAREAFAASRLRGWGIDVEILQYFRRAGWPVAEVPVRWAHQEGSKVRPVDYVKVLAELTSLKARSVRPMDLLVAALFLAMAVTLYSGRWVAPGDRYLPDSLQDQNQWEWFFAVTADNVRHLQNPLFTTLQNHPDGVNLMANTVMLGLSVPFAPVTWLFGPAVALNAAMTLGLAATAVAWYWLIVRRLVRHRGAAAVGAALAAFAPPMISHAHAHPNFMVLFMIPLIIDRALRLCEGGEEGEGTSVVRDGVVLGLFTTYQIFLGEEPLLLAAMGMLLFAAAYGVVRRDVARDAFRPLARGLGVAVAVTVPLVAFPLYWQFFGPQSYTSVLHGDNAGNSPLALLSFSERSLAGNEKTASALSQNPTEQNAFYGWPLVALAFAIVVRLWERALVKALAFTVLAAAFLSLGPKFRIPLTDIVLPGPWAVLAHAPLFESVIESRVAMVCAPALGMLVALALARLLASARRSSHRMTAAGYAGVAAVALALLPIVPAPLRAVERSEVPAFVADGTWRKYLGKGESLVPVPLPDPAGAEALHWQTTADLGFPLPGGYFNGPWGPDRVGIYGASPRNTSNLLRDVRSSGRAPQITDAWRRAAREDLTYWKAGVLVLAPQPHDAELRETVEELLDRPGKWVDGVWIWDLHKGS</sequence>